<protein>
    <recommendedName>
        <fullName evidence="3">F-box domain-containing protein</fullName>
    </recommendedName>
</protein>
<proteinExistence type="predicted"/>
<accession>A0A2A9N735</accession>
<name>A0A2A9N735_9AGAR</name>
<dbReference type="Proteomes" id="UP000242287">
    <property type="component" value="Unassembled WGS sequence"/>
</dbReference>
<evidence type="ECO:0008006" key="3">
    <source>
        <dbReference type="Google" id="ProtNLM"/>
    </source>
</evidence>
<dbReference type="EMBL" id="KZ302529">
    <property type="protein sequence ID" value="PFH45148.1"/>
    <property type="molecule type" value="Genomic_DNA"/>
</dbReference>
<reference evidence="1 2" key="1">
    <citation type="submission" date="2014-02" db="EMBL/GenBank/DDBJ databases">
        <title>Transposable element dynamics among asymbiotic and ectomycorrhizal Amanita fungi.</title>
        <authorList>
            <consortium name="DOE Joint Genome Institute"/>
            <person name="Hess J."/>
            <person name="Skrede I."/>
            <person name="Wolfe B."/>
            <person name="LaButti K."/>
            <person name="Ohm R.A."/>
            <person name="Grigoriev I.V."/>
            <person name="Pringle A."/>
        </authorList>
    </citation>
    <scope>NUCLEOTIDE SEQUENCE [LARGE SCALE GENOMIC DNA]</scope>
    <source>
        <strain evidence="1 2">SKay4041</strain>
    </source>
</reference>
<evidence type="ECO:0000313" key="2">
    <source>
        <dbReference type="Proteomes" id="UP000242287"/>
    </source>
</evidence>
<sequence length="568" mass="61276">MTTTTTTITWHSLPVEMKLAVVDLLDPRDLKALSLVDSLTYNACVPALFANVHLKNFDAVERFLDTVPRCYWRHIQCLDLSTLVQDVEDSYYFDPYYSPPESQNPGLAAQTEALISLLICCSRLQKLALRMPGSMDKAIITAFPLLSNLKELAISNCCNEEERPVSERLVVHIAASIPNLQVLHLDHISRSTLHASDLLAHSWSHVPLVTNDSDIPDHPVLGSKLNLPSLLRIPTLRKLTIRDTHLGDPEWATTPVACKLETLDLGSCYHESERFNSVCTERIMAAVGSTVDEFSLTAAVSDAALFAKPSVTPLPRLRKLHIAPFFPVESVVDTMSNLAGSPIESLSLQCYEDDVVDMCSALEEFLSLRVERGPEFYKQLKKIDVCITSMPSDEFPSALSASPLSSSTSLFSIPASPALSDASSASQVEGESLSSSWIAEEEQDDEKVQATKRLQEFCRDLSLSSSVVDLKKAAAAAAALAATATATAAIVDGIPCGGLSSSSSLSLPSLVAGVVGITAPTVPTLNRSTTTTTTTTTSTSVVVCDEEGGSAECFVDGRRVSVGLCRRQ</sequence>
<dbReference type="SUPFAM" id="SSF52047">
    <property type="entry name" value="RNI-like"/>
    <property type="match status" value="1"/>
</dbReference>
<organism evidence="1 2">
    <name type="scientific">Amanita thiersii Skay4041</name>
    <dbReference type="NCBI Taxonomy" id="703135"/>
    <lineage>
        <taxon>Eukaryota</taxon>
        <taxon>Fungi</taxon>
        <taxon>Dikarya</taxon>
        <taxon>Basidiomycota</taxon>
        <taxon>Agaricomycotina</taxon>
        <taxon>Agaricomycetes</taxon>
        <taxon>Agaricomycetidae</taxon>
        <taxon>Agaricales</taxon>
        <taxon>Pluteineae</taxon>
        <taxon>Amanitaceae</taxon>
        <taxon>Amanita</taxon>
    </lineage>
</organism>
<gene>
    <name evidence="1" type="ORF">AMATHDRAFT_71954</name>
</gene>
<evidence type="ECO:0000313" key="1">
    <source>
        <dbReference type="EMBL" id="PFH45148.1"/>
    </source>
</evidence>
<dbReference type="AlphaFoldDB" id="A0A2A9N735"/>
<keyword evidence="2" id="KW-1185">Reference proteome</keyword>
<dbReference type="InterPro" id="IPR032675">
    <property type="entry name" value="LRR_dom_sf"/>
</dbReference>
<dbReference type="OrthoDB" id="3235026at2759"/>
<dbReference type="Gene3D" id="3.80.10.10">
    <property type="entry name" value="Ribonuclease Inhibitor"/>
    <property type="match status" value="1"/>
</dbReference>